<keyword evidence="2" id="KW-1185">Reference proteome</keyword>
<accession>A0ABQ7J6Q0</accession>
<reference evidence="1 2" key="1">
    <citation type="journal article" date="2020" name="bioRxiv">
        <title>Metabolic contributions of an alphaproteobacterial endosymbiont in the apicomplexan Cardiosporidium cionae.</title>
        <authorList>
            <person name="Hunter E.S."/>
            <person name="Paight C.J."/>
            <person name="Lane C.E."/>
        </authorList>
    </citation>
    <scope>NUCLEOTIDE SEQUENCE [LARGE SCALE GENOMIC DNA]</scope>
    <source>
        <strain evidence="1">ESH_2018</strain>
    </source>
</reference>
<dbReference type="Pfam" id="PF02033">
    <property type="entry name" value="RBFA"/>
    <property type="match status" value="1"/>
</dbReference>
<proteinExistence type="predicted"/>
<dbReference type="Gene3D" id="3.30.300.20">
    <property type="match status" value="1"/>
</dbReference>
<sequence length="420" mass="48601">MSVPHCILLSSKCSSRGIRRFGAKRKRELYQQWDEDLLCQKLKDMINEADTGVKPKSEQDLDMIAEIVGKETNSSDGYIKQKKPRPIYMERSHSHSLRSNAVKPHYNYGSMGLASIDTSSHALPSAQEDLNSDEHNLSSFAFPIDQDSKRSRLKPRKNALFNEYSHDEKRKMQEEYQRKCYLNNKVMWQKMNFLPNPDKEAKLLMQENDRKMIESYGPSGISSLDLDDNEINDEKVASEAKRNEIASRIRTKIRHEKLANASVMKEKIPNVAGHVLDPIKFHIQRRTVRLTRLLQSHLEELLTWNSPKLLYGVLKGLAVSIDRIEMKTTRSICNVYYTISSEFDAKDAQKRLDIAAPVLRFQLARKLQLGYTPEFQFLHSSYKDEINKSHLTKIARNVTERRQLAGSVKDAWEKKLTAFR</sequence>
<dbReference type="InterPro" id="IPR000238">
    <property type="entry name" value="RbfA"/>
</dbReference>
<dbReference type="SUPFAM" id="SSF89919">
    <property type="entry name" value="Ribosome-binding factor A, RbfA"/>
    <property type="match status" value="1"/>
</dbReference>
<evidence type="ECO:0000313" key="2">
    <source>
        <dbReference type="Proteomes" id="UP000823046"/>
    </source>
</evidence>
<dbReference type="EMBL" id="JADAQX010000654">
    <property type="protein sequence ID" value="KAF8819652.1"/>
    <property type="molecule type" value="Genomic_DNA"/>
</dbReference>
<evidence type="ECO:0000313" key="1">
    <source>
        <dbReference type="EMBL" id="KAF8819652.1"/>
    </source>
</evidence>
<name>A0ABQ7J6Q0_9APIC</name>
<organism evidence="1 2">
    <name type="scientific">Cardiosporidium cionae</name>
    <dbReference type="NCBI Taxonomy" id="476202"/>
    <lineage>
        <taxon>Eukaryota</taxon>
        <taxon>Sar</taxon>
        <taxon>Alveolata</taxon>
        <taxon>Apicomplexa</taxon>
        <taxon>Aconoidasida</taxon>
        <taxon>Nephromycida</taxon>
        <taxon>Cardiosporidium</taxon>
    </lineage>
</organism>
<gene>
    <name evidence="1" type="ORF">IE077_004162</name>
</gene>
<comment type="caution">
    <text evidence="1">The sequence shown here is derived from an EMBL/GenBank/DDBJ whole genome shotgun (WGS) entry which is preliminary data.</text>
</comment>
<dbReference type="Proteomes" id="UP000823046">
    <property type="component" value="Unassembled WGS sequence"/>
</dbReference>
<dbReference type="InterPro" id="IPR023799">
    <property type="entry name" value="RbfA_dom_sf"/>
</dbReference>
<dbReference type="InterPro" id="IPR015946">
    <property type="entry name" value="KH_dom-like_a/b"/>
</dbReference>
<protein>
    <submittedName>
        <fullName evidence="1">Uncharacterized protein</fullName>
    </submittedName>
</protein>